<accession>E6UDT8</accession>
<organism evidence="8 9">
    <name type="scientific">Ruminococcus albus (strain ATCC 27210 / DSM 20455 / JCM 14654 / NCDO 2250 / 7)</name>
    <dbReference type="NCBI Taxonomy" id="697329"/>
    <lineage>
        <taxon>Bacteria</taxon>
        <taxon>Bacillati</taxon>
        <taxon>Bacillota</taxon>
        <taxon>Clostridia</taxon>
        <taxon>Eubacteriales</taxon>
        <taxon>Oscillospiraceae</taxon>
        <taxon>Ruminococcus</taxon>
    </lineage>
</organism>
<dbReference type="AlphaFoldDB" id="E6UDT8"/>
<evidence type="ECO:0000259" key="6">
    <source>
        <dbReference type="Pfam" id="PF07669"/>
    </source>
</evidence>
<dbReference type="STRING" id="697329.Rumal_1208"/>
<name>E6UDT8_RUMA7</name>
<dbReference type="InterPro" id="IPR050953">
    <property type="entry name" value="N4_N6_ade-DNA_methylase"/>
</dbReference>
<comment type="catalytic activity">
    <reaction evidence="5">
        <text>a 2'-deoxyadenosine in DNA + S-adenosyl-L-methionine = an N(6)-methyl-2'-deoxyadenosine in DNA + S-adenosyl-L-homocysteine + H(+)</text>
        <dbReference type="Rhea" id="RHEA:15197"/>
        <dbReference type="Rhea" id="RHEA-COMP:12418"/>
        <dbReference type="Rhea" id="RHEA-COMP:12419"/>
        <dbReference type="ChEBI" id="CHEBI:15378"/>
        <dbReference type="ChEBI" id="CHEBI:57856"/>
        <dbReference type="ChEBI" id="CHEBI:59789"/>
        <dbReference type="ChEBI" id="CHEBI:90615"/>
        <dbReference type="ChEBI" id="CHEBI:90616"/>
        <dbReference type="EC" id="2.1.1.72"/>
    </reaction>
</comment>
<evidence type="ECO:0000256" key="2">
    <source>
        <dbReference type="ARBA" id="ARBA00022603"/>
    </source>
</evidence>
<dbReference type="GO" id="GO:0003676">
    <property type="term" value="F:nucleic acid binding"/>
    <property type="evidence" value="ECO:0007669"/>
    <property type="project" value="InterPro"/>
</dbReference>
<evidence type="ECO:0000256" key="5">
    <source>
        <dbReference type="ARBA" id="ARBA00047942"/>
    </source>
</evidence>
<reference evidence="8 9" key="1">
    <citation type="journal article" date="2011" name="J. Bacteriol.">
        <title>Complete genome of the cellulolytic ruminal bacterium Ruminococcus albus 7.</title>
        <authorList>
            <person name="Suen G."/>
            <person name="Stevenson D.M."/>
            <person name="Bruce D.C."/>
            <person name="Chertkov O."/>
            <person name="Copeland A."/>
            <person name="Cheng J.F."/>
            <person name="Detter C."/>
            <person name="Detter J.C."/>
            <person name="Goodwin L.A."/>
            <person name="Han C.S."/>
            <person name="Hauser L.J."/>
            <person name="Ivanova N.N."/>
            <person name="Kyrpides N.C."/>
            <person name="Land M.L."/>
            <person name="Lapidus A."/>
            <person name="Lucas S."/>
            <person name="Ovchinnikova G."/>
            <person name="Pitluck S."/>
            <person name="Tapia R."/>
            <person name="Woyke T."/>
            <person name="Boyum J."/>
            <person name="Mead D."/>
            <person name="Weimer P.J."/>
        </authorList>
    </citation>
    <scope>NUCLEOTIDE SEQUENCE [LARGE SCALE GENOMIC DNA]</scope>
    <source>
        <strain evidence="9">ATCC 27210 / DSM 20455 / JCM 14654 / NCDO 2250 / 7</strain>
    </source>
</reference>
<feature type="domain" description="Type ISP restriction-modification enzyme LLaBIII C-terminal specificity" evidence="7">
    <location>
        <begin position="752"/>
        <end position="1085"/>
    </location>
</feature>
<dbReference type="GO" id="GO:0006304">
    <property type="term" value="P:DNA modification"/>
    <property type="evidence" value="ECO:0007669"/>
    <property type="project" value="InterPro"/>
</dbReference>
<sequence length="1093" mass="126497">MDIRNIKSIDDLIIYFTEELNWNIDLDDFDEIDDITYDFDASDIGLKEEAFAKISSLRQLQPLCDEQKWGIFCVEFDSNKFEVSALRKILSGLIPKRRNAAEHAVWSQKDLLFLCFWGTDNNRTIGIAHFEDKDAGLPQIKMISCAPAVEDFTQIRTFEERISHLSWVKDVTDTQAWYDQWSAAFVTAYHQVIRDSASLTVKLAAEAQAIRDRILDIYAVETHDGYVHKLFKDFKDNLIHDMTKQQFADMYAQTVVYGLFSARCMDKTQDSFNVKEAIACIPNTNPFLKRLMEECLGEGSERHLTFDELEVANVVEILTHTNTDLILADFNRQTGGGREDPVIHFYEEFLTAYDKAQKVQRGVYYTPQPVVNFIVRAVDSILKTEFGLADGLASEETKTVKYMREKIRGQGMTEDTKEVPAVQILDPATGTGTFLRQTILQIYDNFRAKHKGESEEQIRKAWNEYVPKHLLPRLNGFELMMAPYAVAHMKLAMVLKDTGYDFGGDHRLNVFLTNSLEEAGKDDFQMTLFDNDPLAFESIEANQAKKNNGINVIIGNPPYSGESANKGKWIMDLMEDYKKEPGGRIKLQEQNYKWINDDYVKFLRYAQLFIEKSGYGIMAYICPHGYIDNPTFRGMRWNLLQTYNKLFVLNLHGNAKKKEVAPDGSKDENVFDIQQGVSILILVKSYSNSYKEPIIRYYDYYGSRQDKYTMLNSSALAEIKWNLTPIVAPNYPFFYMDNPIQKKYSDGVSVRDLFVLGTLGVLTKRDSLVVDYTENELIEKIKYFADPDNELNSVCNYFGIPIKDNDKWNALSARMSLQKCDVKDYISEILYRPFDFRKILYYDNVLARPNTKVFSHINNKNNYSLIICRQGGAANLNYWDTVFVSNIISDQNIYRRGGGTVLPLYLYYPEYGRSTININEELARQLLKPIEIIYSDGMALQLFDYIYAVLYSPKYRDKYKEFLKIDFPRVPYPTDQETFWKLVEIGGKLRKCHLMQTEFDTAAYSFVGDGTNEVVKPEYKNGRVYISKTQYFDNVPQAQWEQYIGGYQPLQKWLKDRKKTTLSAEDIEHYKKIIAALRLTEELMAEIDQVVEF</sequence>
<dbReference type="InterPro" id="IPR011639">
    <property type="entry name" value="MethylTrfase_TaqI-like_dom"/>
</dbReference>
<evidence type="ECO:0000256" key="4">
    <source>
        <dbReference type="ARBA" id="ARBA00022691"/>
    </source>
</evidence>
<dbReference type="InterPro" id="IPR002052">
    <property type="entry name" value="DNA_methylase_N6_adenine_CS"/>
</dbReference>
<dbReference type="InterPro" id="IPR029063">
    <property type="entry name" value="SAM-dependent_MTases_sf"/>
</dbReference>
<dbReference type="Proteomes" id="UP000006919">
    <property type="component" value="Chromosome"/>
</dbReference>
<dbReference type="PROSITE" id="PS00092">
    <property type="entry name" value="N6_MTASE"/>
    <property type="match status" value="1"/>
</dbReference>
<dbReference type="PANTHER" id="PTHR33841:SF1">
    <property type="entry name" value="DNA METHYLTRANSFERASE A"/>
    <property type="match status" value="1"/>
</dbReference>
<dbReference type="REBASE" id="30855">
    <property type="entry name" value="Ral7ORF1208P"/>
</dbReference>
<evidence type="ECO:0000313" key="9">
    <source>
        <dbReference type="Proteomes" id="UP000006919"/>
    </source>
</evidence>
<dbReference type="GO" id="GO:0032259">
    <property type="term" value="P:methylation"/>
    <property type="evidence" value="ECO:0007669"/>
    <property type="project" value="UniProtKB-KW"/>
</dbReference>
<keyword evidence="2 8" id="KW-0489">Methyltransferase</keyword>
<dbReference type="RefSeq" id="WP_013497897.1">
    <property type="nucleotide sequence ID" value="NC_014833.1"/>
</dbReference>
<dbReference type="Pfam" id="PF18135">
    <property type="entry name" value="Type_ISP_C"/>
    <property type="match status" value="1"/>
</dbReference>
<dbReference type="PRINTS" id="PR00507">
    <property type="entry name" value="N12N6MTFRASE"/>
</dbReference>
<dbReference type="eggNOG" id="COG0286">
    <property type="taxonomic scope" value="Bacteria"/>
</dbReference>
<dbReference type="EC" id="2.1.1.72" evidence="1"/>
<dbReference type="SUPFAM" id="SSF53335">
    <property type="entry name" value="S-adenosyl-L-methionine-dependent methyltransferases"/>
    <property type="match status" value="1"/>
</dbReference>
<dbReference type="EMBL" id="CP002403">
    <property type="protein sequence ID" value="ADU21725.1"/>
    <property type="molecule type" value="Genomic_DNA"/>
</dbReference>
<evidence type="ECO:0000256" key="3">
    <source>
        <dbReference type="ARBA" id="ARBA00022679"/>
    </source>
</evidence>
<dbReference type="OrthoDB" id="9758243at2"/>
<feature type="domain" description="Type II methyltransferase M.TaqI-like" evidence="6">
    <location>
        <begin position="483"/>
        <end position="644"/>
    </location>
</feature>
<dbReference type="HOGENOM" id="CLU_009503_0_0_9"/>
<dbReference type="GO" id="GO:0009007">
    <property type="term" value="F:site-specific DNA-methyltransferase (adenine-specific) activity"/>
    <property type="evidence" value="ECO:0007669"/>
    <property type="project" value="UniProtKB-EC"/>
</dbReference>
<dbReference type="Gene3D" id="3.40.50.150">
    <property type="entry name" value="Vaccinia Virus protein VP39"/>
    <property type="match status" value="1"/>
</dbReference>
<protein>
    <recommendedName>
        <fullName evidence="1">site-specific DNA-methyltransferase (adenine-specific)</fullName>
        <ecNumber evidence="1">2.1.1.72</ecNumber>
    </recommendedName>
</protein>
<proteinExistence type="predicted"/>
<evidence type="ECO:0000259" key="7">
    <source>
        <dbReference type="Pfam" id="PF18135"/>
    </source>
</evidence>
<evidence type="ECO:0000313" key="8">
    <source>
        <dbReference type="EMBL" id="ADU21725.1"/>
    </source>
</evidence>
<dbReference type="PANTHER" id="PTHR33841">
    <property type="entry name" value="DNA METHYLTRANSFERASE YEEA-RELATED"/>
    <property type="match status" value="1"/>
</dbReference>
<dbReference type="InterPro" id="IPR041635">
    <property type="entry name" value="Type_ISP_LLaBIII_C"/>
</dbReference>
<dbReference type="KEGG" id="ral:Rumal_1208"/>
<gene>
    <name evidence="8" type="ordered locus">Rumal_1208</name>
</gene>
<keyword evidence="4" id="KW-0949">S-adenosyl-L-methionine</keyword>
<keyword evidence="3 8" id="KW-0808">Transferase</keyword>
<evidence type="ECO:0000256" key="1">
    <source>
        <dbReference type="ARBA" id="ARBA00011900"/>
    </source>
</evidence>
<dbReference type="Pfam" id="PF07669">
    <property type="entry name" value="Eco57I"/>
    <property type="match status" value="1"/>
</dbReference>